<evidence type="ECO:0000313" key="2">
    <source>
        <dbReference type="Proteomes" id="UP000249082"/>
    </source>
</evidence>
<evidence type="ECO:0000313" key="1">
    <source>
        <dbReference type="EMBL" id="PZQ50292.1"/>
    </source>
</evidence>
<dbReference type="Proteomes" id="UP000249082">
    <property type="component" value="Unassembled WGS sequence"/>
</dbReference>
<dbReference type="SUPFAM" id="SSF48613">
    <property type="entry name" value="Heme oxygenase-like"/>
    <property type="match status" value="1"/>
</dbReference>
<comment type="caution">
    <text evidence="1">The sequence shown here is derived from an EMBL/GenBank/DDBJ whole genome shotgun (WGS) entry which is preliminary data.</text>
</comment>
<accession>A0A2W5N9X6</accession>
<reference evidence="1 2" key="1">
    <citation type="submission" date="2017-08" db="EMBL/GenBank/DDBJ databases">
        <title>Infants hospitalized years apart are colonized by the same room-sourced microbial strains.</title>
        <authorList>
            <person name="Brooks B."/>
            <person name="Olm M.R."/>
            <person name="Firek B.A."/>
            <person name="Baker R."/>
            <person name="Thomas B.C."/>
            <person name="Morowitz M.J."/>
            <person name="Banfield J.F."/>
        </authorList>
    </citation>
    <scope>NUCLEOTIDE SEQUENCE [LARGE SCALE GENOMIC DNA]</scope>
    <source>
        <strain evidence="1">S2_005_002_R2_33</strain>
    </source>
</reference>
<gene>
    <name evidence="1" type="ORF">DI555_23040</name>
</gene>
<organism evidence="1 2">
    <name type="scientific">Novosphingobium pentaromativorans</name>
    <dbReference type="NCBI Taxonomy" id="205844"/>
    <lineage>
        <taxon>Bacteria</taxon>
        <taxon>Pseudomonadati</taxon>
        <taxon>Pseudomonadota</taxon>
        <taxon>Alphaproteobacteria</taxon>
        <taxon>Sphingomonadales</taxon>
        <taxon>Sphingomonadaceae</taxon>
        <taxon>Novosphingobium</taxon>
    </lineage>
</organism>
<protein>
    <recommendedName>
        <fullName evidence="3">Iron-containing redox enzyme family protein</fullName>
    </recommendedName>
</protein>
<dbReference type="EMBL" id="QFPX01000040">
    <property type="protein sequence ID" value="PZQ50292.1"/>
    <property type="molecule type" value="Genomic_DNA"/>
</dbReference>
<sequence>MSQLLAFRIPFHSDADNADELFADSFQRELAHWNRARLAPQFPSDDWRERLENDTVMLQREGEFIEQLRLQVREAAQAVPTEAGKFMEWFESLAQIGPGQNDPLFPWLAEQATREELRWFFEQEAAGEAGFDDLVAMTQIKLPDRAKLELAANYWDEMGRGNAKGMHGPMLHIVADALKVCPSIDTTVWESLALANAMTAMASSRRYAWHSVGALGVIELTAPLRSAAVAKGLRRIGLSGSQRRYFDLHAVLDVKHSQTWNQEALLPLVSEDPRRATAIAEGALMRLTCGKLCFERYRAKLWHGQGVPPAETAA</sequence>
<evidence type="ECO:0008006" key="3">
    <source>
        <dbReference type="Google" id="ProtNLM"/>
    </source>
</evidence>
<dbReference type="Pfam" id="PF14518">
    <property type="entry name" value="Haem_oxygenas_2"/>
    <property type="match status" value="1"/>
</dbReference>
<proteinExistence type="predicted"/>
<dbReference type="AlphaFoldDB" id="A0A2W5N9X6"/>
<dbReference type="SMART" id="SM01236">
    <property type="entry name" value="Haem_oxygenase_2"/>
    <property type="match status" value="1"/>
</dbReference>
<dbReference type="Gene3D" id="1.20.910.10">
    <property type="entry name" value="Heme oxygenase-like"/>
    <property type="match status" value="1"/>
</dbReference>
<dbReference type="InterPro" id="IPR016084">
    <property type="entry name" value="Haem_Oase-like_multi-hlx"/>
</dbReference>
<name>A0A2W5N9X6_9SPHN</name>